<accession>A0A2J8LRV1</accession>
<reference evidence="1 2" key="1">
    <citation type="submission" date="2017-12" db="EMBL/GenBank/DDBJ databases">
        <title>High-resolution comparative analysis of great ape genomes.</title>
        <authorList>
            <person name="Pollen A."/>
            <person name="Hastie A."/>
            <person name="Hormozdiari F."/>
            <person name="Dougherty M."/>
            <person name="Liu R."/>
            <person name="Chaisson M."/>
            <person name="Hoppe E."/>
            <person name="Hill C."/>
            <person name="Pang A."/>
            <person name="Hillier L."/>
            <person name="Baker C."/>
            <person name="Armstrong J."/>
            <person name="Shendure J."/>
            <person name="Paten B."/>
            <person name="Wilson R."/>
            <person name="Chao H."/>
            <person name="Schneider V."/>
            <person name="Ventura M."/>
            <person name="Kronenberg Z."/>
            <person name="Murali S."/>
            <person name="Gordon D."/>
            <person name="Cantsilieris S."/>
            <person name="Munson K."/>
            <person name="Nelson B."/>
            <person name="Raja A."/>
            <person name="Underwood J."/>
            <person name="Diekhans M."/>
            <person name="Fiddes I."/>
            <person name="Haussler D."/>
            <person name="Eichler E."/>
        </authorList>
    </citation>
    <scope>NUCLEOTIDE SEQUENCE [LARGE SCALE GENOMIC DNA]</scope>
    <source>
        <strain evidence="1">Yerkes chimp pedigree #C0471</strain>
    </source>
</reference>
<dbReference type="EMBL" id="NBAG03000279">
    <property type="protein sequence ID" value="PNI49981.1"/>
    <property type="molecule type" value="Genomic_DNA"/>
</dbReference>
<feature type="non-terminal residue" evidence="1">
    <location>
        <position position="1"/>
    </location>
</feature>
<evidence type="ECO:0000313" key="1">
    <source>
        <dbReference type="EMBL" id="PNI49981.1"/>
    </source>
</evidence>
<sequence length="72" mass="8208">TKGMEVKQIKMLKRESKKTESSKIPTLLNVDQNQEKQEFIPLSLLSACCPIFTNICSQLTIRVEMAIVRGRI</sequence>
<proteinExistence type="predicted"/>
<comment type="caution">
    <text evidence="1">The sequence shown here is derived from an EMBL/GenBank/DDBJ whole genome shotgun (WGS) entry which is preliminary data.</text>
</comment>
<name>A0A2J8LRV1_PANTR</name>
<evidence type="ECO:0000313" key="2">
    <source>
        <dbReference type="Proteomes" id="UP000236370"/>
    </source>
</evidence>
<dbReference type="AlphaFoldDB" id="A0A2J8LRV1"/>
<organism evidence="1 2">
    <name type="scientific">Pan troglodytes</name>
    <name type="common">Chimpanzee</name>
    <dbReference type="NCBI Taxonomy" id="9598"/>
    <lineage>
        <taxon>Eukaryota</taxon>
        <taxon>Metazoa</taxon>
        <taxon>Chordata</taxon>
        <taxon>Craniata</taxon>
        <taxon>Vertebrata</taxon>
        <taxon>Euteleostomi</taxon>
        <taxon>Mammalia</taxon>
        <taxon>Eutheria</taxon>
        <taxon>Euarchontoglires</taxon>
        <taxon>Primates</taxon>
        <taxon>Haplorrhini</taxon>
        <taxon>Catarrhini</taxon>
        <taxon>Hominidae</taxon>
        <taxon>Pan</taxon>
    </lineage>
</organism>
<dbReference type="Proteomes" id="UP000236370">
    <property type="component" value="Unassembled WGS sequence"/>
</dbReference>
<protein>
    <submittedName>
        <fullName evidence="1">CDKL3 isoform 10</fullName>
    </submittedName>
</protein>
<gene>
    <name evidence="1" type="ORF">CK820_G0026725</name>
</gene>